<name>A0A9X2L7X8_9PROT</name>
<dbReference type="Gene3D" id="3.30.1130.10">
    <property type="match status" value="1"/>
</dbReference>
<dbReference type="GO" id="GO:0004150">
    <property type="term" value="F:dihydroneopterin aldolase activity"/>
    <property type="evidence" value="ECO:0007669"/>
    <property type="project" value="InterPro"/>
</dbReference>
<dbReference type="InterPro" id="IPR006157">
    <property type="entry name" value="FolB_dom"/>
</dbReference>
<dbReference type="SUPFAM" id="SSF55620">
    <property type="entry name" value="Tetrahydrobiopterin biosynthesis enzymes-like"/>
    <property type="match status" value="1"/>
</dbReference>
<dbReference type="Proteomes" id="UP001142610">
    <property type="component" value="Unassembled WGS sequence"/>
</dbReference>
<proteinExistence type="predicted"/>
<dbReference type="AlphaFoldDB" id="A0A9X2L7X8"/>
<dbReference type="EMBL" id="JANIBC010000002">
    <property type="protein sequence ID" value="MCQ8184601.1"/>
    <property type="molecule type" value="Genomic_DNA"/>
</dbReference>
<reference evidence="2" key="1">
    <citation type="submission" date="2022-07" db="EMBL/GenBank/DDBJ databases">
        <title>Parvularcula maris sp. nov., an algicidal bacterium isolated from seawater.</title>
        <authorList>
            <person name="Li F."/>
        </authorList>
    </citation>
    <scope>NUCLEOTIDE SEQUENCE</scope>
    <source>
        <strain evidence="2">BGMRC 0090</strain>
    </source>
</reference>
<dbReference type="RefSeq" id="WP_256618450.1">
    <property type="nucleotide sequence ID" value="NZ_JANIBC010000002.1"/>
</dbReference>
<dbReference type="GO" id="GO:0006760">
    <property type="term" value="P:folic acid-containing compound metabolic process"/>
    <property type="evidence" value="ECO:0007669"/>
    <property type="project" value="InterPro"/>
</dbReference>
<evidence type="ECO:0000313" key="2">
    <source>
        <dbReference type="EMBL" id="MCQ8184601.1"/>
    </source>
</evidence>
<evidence type="ECO:0000313" key="3">
    <source>
        <dbReference type="Proteomes" id="UP001142610"/>
    </source>
</evidence>
<sequence length="127" mass="14324">MYLPPLQQGHYTVFLEDLRRHVKLGVLDHEVRPQLVSFSIAAIIKRLGPGDGIEDVVDYDHLRQAVITLTEDTHFGLQETLCEALIEEIGRHKGVHGVVAETRKLSVYPDAEAVGCRMERIEEGVLR</sequence>
<dbReference type="Pfam" id="PF02152">
    <property type="entry name" value="FolB"/>
    <property type="match status" value="1"/>
</dbReference>
<dbReference type="InterPro" id="IPR043133">
    <property type="entry name" value="GTP-CH-I_C/QueF"/>
</dbReference>
<protein>
    <submittedName>
        <fullName evidence="2">Dihydroneopterin aldolase</fullName>
    </submittedName>
</protein>
<comment type="caution">
    <text evidence="2">The sequence shown here is derived from an EMBL/GenBank/DDBJ whole genome shotgun (WGS) entry which is preliminary data.</text>
</comment>
<organism evidence="2 3">
    <name type="scientific">Parvularcula maris</name>
    <dbReference type="NCBI Taxonomy" id="2965077"/>
    <lineage>
        <taxon>Bacteria</taxon>
        <taxon>Pseudomonadati</taxon>
        <taxon>Pseudomonadota</taxon>
        <taxon>Alphaproteobacteria</taxon>
        <taxon>Parvularculales</taxon>
        <taxon>Parvularculaceae</taxon>
        <taxon>Parvularcula</taxon>
    </lineage>
</organism>
<accession>A0A9X2L7X8</accession>
<gene>
    <name evidence="2" type="ORF">NOG11_04300</name>
</gene>
<evidence type="ECO:0000259" key="1">
    <source>
        <dbReference type="SMART" id="SM00905"/>
    </source>
</evidence>
<keyword evidence="3" id="KW-1185">Reference proteome</keyword>
<feature type="domain" description="Dihydroneopterin aldolase/epimerase" evidence="1">
    <location>
        <begin position="13"/>
        <end position="120"/>
    </location>
</feature>
<dbReference type="SMART" id="SM00905">
    <property type="entry name" value="FolB"/>
    <property type="match status" value="1"/>
</dbReference>